<evidence type="ECO:0000313" key="3">
    <source>
        <dbReference type="Proteomes" id="UP001501746"/>
    </source>
</evidence>
<dbReference type="InterPro" id="IPR037523">
    <property type="entry name" value="VOC_core"/>
</dbReference>
<dbReference type="Pfam" id="PF00903">
    <property type="entry name" value="Glyoxalase"/>
    <property type="match status" value="1"/>
</dbReference>
<protein>
    <recommendedName>
        <fullName evidence="1">VOC domain-containing protein</fullName>
    </recommendedName>
</protein>
<feature type="domain" description="VOC" evidence="1">
    <location>
        <begin position="4"/>
        <end position="139"/>
    </location>
</feature>
<dbReference type="Gene3D" id="3.10.180.10">
    <property type="entry name" value="2,3-Dihydroxybiphenyl 1,2-Dioxygenase, domain 1"/>
    <property type="match status" value="1"/>
</dbReference>
<dbReference type="PROSITE" id="PS51819">
    <property type="entry name" value="VOC"/>
    <property type="match status" value="1"/>
</dbReference>
<reference evidence="2 3" key="1">
    <citation type="journal article" date="2019" name="Int. J. Syst. Evol. Microbiol.">
        <title>The Global Catalogue of Microorganisms (GCM) 10K type strain sequencing project: providing services to taxonomists for standard genome sequencing and annotation.</title>
        <authorList>
            <consortium name="The Broad Institute Genomics Platform"/>
            <consortium name="The Broad Institute Genome Sequencing Center for Infectious Disease"/>
            <person name="Wu L."/>
            <person name="Ma J."/>
        </authorList>
    </citation>
    <scope>NUCLEOTIDE SEQUENCE [LARGE SCALE GENOMIC DNA]</scope>
    <source>
        <strain evidence="2 3">JCM 14323</strain>
    </source>
</reference>
<sequence>MELKLEVIVLPVTDVDRAKAFYERLDFRLDADFSVDDGFRVVQLTPPGSQASIIFGTGLTTAPAGSVDRMILVVRDVVQTRAELVERGVDVSEVFHEAGIFVHPGTDHRLSGAHPERADYASFASFSDPDGNGWLLQEITNRLPGR</sequence>
<dbReference type="Proteomes" id="UP001501746">
    <property type="component" value="Unassembled WGS sequence"/>
</dbReference>
<dbReference type="SUPFAM" id="SSF54593">
    <property type="entry name" value="Glyoxalase/Bleomycin resistance protein/Dihydroxybiphenyl dioxygenase"/>
    <property type="match status" value="1"/>
</dbReference>
<comment type="caution">
    <text evidence="2">The sequence shown here is derived from an EMBL/GenBank/DDBJ whole genome shotgun (WGS) entry which is preliminary data.</text>
</comment>
<organism evidence="2 3">
    <name type="scientific">Agromyces salentinus</name>
    <dbReference type="NCBI Taxonomy" id="269421"/>
    <lineage>
        <taxon>Bacteria</taxon>
        <taxon>Bacillati</taxon>
        <taxon>Actinomycetota</taxon>
        <taxon>Actinomycetes</taxon>
        <taxon>Micrococcales</taxon>
        <taxon>Microbacteriaceae</taxon>
        <taxon>Agromyces</taxon>
    </lineage>
</organism>
<accession>A0ABN2MEE3</accession>
<keyword evidence="3" id="KW-1185">Reference proteome</keyword>
<dbReference type="InterPro" id="IPR029068">
    <property type="entry name" value="Glyas_Bleomycin-R_OHBP_Dase"/>
</dbReference>
<gene>
    <name evidence="2" type="ORF">GCM10009750_02560</name>
</gene>
<evidence type="ECO:0000259" key="1">
    <source>
        <dbReference type="PROSITE" id="PS51819"/>
    </source>
</evidence>
<dbReference type="EMBL" id="BAAANK010000001">
    <property type="protein sequence ID" value="GAA1823533.1"/>
    <property type="molecule type" value="Genomic_DNA"/>
</dbReference>
<dbReference type="InterPro" id="IPR004360">
    <property type="entry name" value="Glyas_Fos-R_dOase_dom"/>
</dbReference>
<evidence type="ECO:0000313" key="2">
    <source>
        <dbReference type="EMBL" id="GAA1823533.1"/>
    </source>
</evidence>
<proteinExistence type="predicted"/>
<dbReference type="RefSeq" id="WP_157425813.1">
    <property type="nucleotide sequence ID" value="NZ_BAAANK010000001.1"/>
</dbReference>
<name>A0ABN2MEE3_9MICO</name>